<feature type="signal peptide" evidence="1">
    <location>
        <begin position="1"/>
        <end position="16"/>
    </location>
</feature>
<proteinExistence type="predicted"/>
<dbReference type="OrthoDB" id="7454098at2759"/>
<evidence type="ECO:0008006" key="4">
    <source>
        <dbReference type="Google" id="ProtNLM"/>
    </source>
</evidence>
<keyword evidence="3" id="KW-1185">Reference proteome</keyword>
<gene>
    <name evidence="2" type="ORF">DIATSA_LOCUS9945</name>
</gene>
<dbReference type="AlphaFoldDB" id="A0A9N9WHW4"/>
<dbReference type="InterPro" id="IPR019729">
    <property type="entry name" value="Gloverin-like_protein"/>
</dbReference>
<name>A0A9N9WHW4_9NEOP</name>
<dbReference type="Proteomes" id="UP001153714">
    <property type="component" value="Chromosome 4"/>
</dbReference>
<evidence type="ECO:0000313" key="2">
    <source>
        <dbReference type="EMBL" id="CAG9792416.1"/>
    </source>
</evidence>
<reference evidence="2" key="1">
    <citation type="submission" date="2021-12" db="EMBL/GenBank/DDBJ databases">
        <authorList>
            <person name="King R."/>
        </authorList>
    </citation>
    <scope>NUCLEOTIDE SEQUENCE</scope>
</reference>
<keyword evidence="1" id="KW-0732">Signal</keyword>
<evidence type="ECO:0000313" key="3">
    <source>
        <dbReference type="Proteomes" id="UP001153714"/>
    </source>
</evidence>
<sequence>MQALIAFAVVFVAATAQEYDHHPYEILFNNYELIPESYVDPQVGLRYRRDVTIDHKTDNGRVFGTLGQNDDGLFGRAGVERNIFNDARGRLDAQAHGTRTIGPMGGSSALGGSLNWRNDNAAASFDVSKQIHGPTSWSAAGGGRWPVGKNGDFGVDGTYSRFGGMKDYGARGVFNYRW</sequence>
<feature type="chain" id="PRO_5040466585" description="Gloverin" evidence="1">
    <location>
        <begin position="17"/>
        <end position="178"/>
    </location>
</feature>
<reference evidence="2" key="2">
    <citation type="submission" date="2022-10" db="EMBL/GenBank/DDBJ databases">
        <authorList>
            <consortium name="ENA_rothamsted_submissions"/>
            <consortium name="culmorum"/>
            <person name="King R."/>
        </authorList>
    </citation>
    <scope>NUCLEOTIDE SEQUENCE</scope>
</reference>
<protein>
    <recommendedName>
        <fullName evidence="4">Gloverin</fullName>
    </recommendedName>
</protein>
<accession>A0A9N9WHW4</accession>
<organism evidence="2 3">
    <name type="scientific">Diatraea saccharalis</name>
    <name type="common">sugarcane borer</name>
    <dbReference type="NCBI Taxonomy" id="40085"/>
    <lineage>
        <taxon>Eukaryota</taxon>
        <taxon>Metazoa</taxon>
        <taxon>Ecdysozoa</taxon>
        <taxon>Arthropoda</taxon>
        <taxon>Hexapoda</taxon>
        <taxon>Insecta</taxon>
        <taxon>Pterygota</taxon>
        <taxon>Neoptera</taxon>
        <taxon>Endopterygota</taxon>
        <taxon>Lepidoptera</taxon>
        <taxon>Glossata</taxon>
        <taxon>Ditrysia</taxon>
        <taxon>Pyraloidea</taxon>
        <taxon>Crambidae</taxon>
        <taxon>Crambinae</taxon>
        <taxon>Diatraea</taxon>
    </lineage>
</organism>
<evidence type="ECO:0000256" key="1">
    <source>
        <dbReference type="SAM" id="SignalP"/>
    </source>
</evidence>
<dbReference type="Pfam" id="PF10793">
    <property type="entry name" value="Gloverin"/>
    <property type="match status" value="1"/>
</dbReference>
<dbReference type="EMBL" id="OU893335">
    <property type="protein sequence ID" value="CAG9792416.1"/>
    <property type="molecule type" value="Genomic_DNA"/>
</dbReference>